<evidence type="ECO:0000313" key="8">
    <source>
        <dbReference type="Proteomes" id="UP000031056"/>
    </source>
</evidence>
<protein>
    <submittedName>
        <fullName evidence="7">Uncharacterized protein</fullName>
    </submittedName>
</protein>
<dbReference type="STRING" id="1354746.A0A0B2ULJ5"/>
<evidence type="ECO:0000313" key="7">
    <source>
        <dbReference type="EMBL" id="KHN69845.1"/>
    </source>
</evidence>
<dbReference type="Pfam" id="PF25121">
    <property type="entry name" value="RRM_ESF1"/>
    <property type="match status" value="1"/>
</dbReference>
<dbReference type="HOGENOM" id="CLU_1005088_0_0_1"/>
<dbReference type="GO" id="GO:0003723">
    <property type="term" value="F:RNA binding"/>
    <property type="evidence" value="ECO:0007669"/>
    <property type="project" value="TreeGrafter"/>
</dbReference>
<evidence type="ECO:0000259" key="6">
    <source>
        <dbReference type="Pfam" id="PF25121"/>
    </source>
</evidence>
<keyword evidence="3" id="KW-0175">Coiled coil</keyword>
<evidence type="ECO:0000256" key="3">
    <source>
        <dbReference type="ARBA" id="ARBA00023054"/>
    </source>
</evidence>
<evidence type="ECO:0000256" key="4">
    <source>
        <dbReference type="ARBA" id="ARBA00023242"/>
    </source>
</evidence>
<dbReference type="OrthoDB" id="431825at2759"/>
<dbReference type="InterPro" id="IPR056750">
    <property type="entry name" value="RRM_ESF1"/>
</dbReference>
<evidence type="ECO:0000256" key="1">
    <source>
        <dbReference type="ARBA" id="ARBA00004604"/>
    </source>
</evidence>
<proteinExistence type="inferred from homology"/>
<dbReference type="GO" id="GO:0006364">
    <property type="term" value="P:rRNA processing"/>
    <property type="evidence" value="ECO:0007669"/>
    <property type="project" value="InterPro"/>
</dbReference>
<evidence type="ECO:0000259" key="5">
    <source>
        <dbReference type="Pfam" id="PF08159"/>
    </source>
</evidence>
<dbReference type="InterPro" id="IPR039754">
    <property type="entry name" value="Esf1"/>
</dbReference>
<reference evidence="7 8" key="1">
    <citation type="journal article" date="2014" name="MBio">
        <title>The Ordospora colligata genome; evolution of extreme reduction in microsporidia and host-to-parasite horizontal gene transfer.</title>
        <authorList>
            <person name="Pombert J.-F."/>
            <person name="Haag K.L."/>
            <person name="Beidas S."/>
            <person name="Ebert D."/>
            <person name="Keeling P.J."/>
        </authorList>
    </citation>
    <scope>NUCLEOTIDE SEQUENCE [LARGE SCALE GENOMIC DNA]</scope>
    <source>
        <strain evidence="7 8">OC4</strain>
    </source>
</reference>
<comment type="similarity">
    <text evidence="2">Belongs to the ESF1 family.</text>
</comment>
<dbReference type="EMBL" id="JOKQ01000004">
    <property type="protein sequence ID" value="KHN69845.1"/>
    <property type="molecule type" value="Genomic_DNA"/>
</dbReference>
<keyword evidence="8" id="KW-1185">Reference proteome</keyword>
<dbReference type="InterPro" id="IPR012580">
    <property type="entry name" value="NUC153"/>
</dbReference>
<name>A0A0B2ULJ5_9MICR</name>
<dbReference type="AlphaFoldDB" id="A0A0B2ULJ5"/>
<dbReference type="Pfam" id="PF08159">
    <property type="entry name" value="NUC153"/>
    <property type="match status" value="1"/>
</dbReference>
<dbReference type="RefSeq" id="XP_014563887.1">
    <property type="nucleotide sequence ID" value="XM_014708401.1"/>
</dbReference>
<dbReference type="PANTHER" id="PTHR12202">
    <property type="entry name" value="ESF1 HOMOLOG"/>
    <property type="match status" value="1"/>
</dbReference>
<accession>A0A0B2ULJ5</accession>
<keyword evidence="4" id="KW-0539">Nucleus</keyword>
<dbReference type="VEuPathDB" id="MicrosporidiaDB:M896_040370"/>
<comment type="subcellular location">
    <subcellularLocation>
        <location evidence="1">Nucleus</location>
        <location evidence="1">Nucleolus</location>
    </subcellularLocation>
</comment>
<sequence length="313" mass="36149">MGKTNSLKDKEEKNGSNTIERGVQKRIACLEMNWKILSVKNIFYAFSSFLHHSSPVCVKLCKTELGRNVLGDDDVYTNGDNTDIRKYYFAIIEFKDVQDAICVYKACDGIEYENSGTFFDLRFISEKFVVRNVCDEFPSTGTGGCAKRRLNAVYTANGMECDYLDSESTEEMKMLFEDNEIDYEKVSMLIEMSEDEEDEIKRDNYIQKEESNDDELLEDEDDFNSIYTKSKSKKKKISVAKEPGKKQVLIPKANQDDECTGFVFDPLDERFEALFKDDNFSIDPTHPEYKKKGGLKEIVNEKRKRYEATMSDD</sequence>
<dbReference type="PANTHER" id="PTHR12202:SF0">
    <property type="entry name" value="ESF1 HOMOLOG"/>
    <property type="match status" value="1"/>
</dbReference>
<dbReference type="Proteomes" id="UP000031056">
    <property type="component" value="Unassembled WGS sequence"/>
</dbReference>
<dbReference type="GeneID" id="26261476"/>
<dbReference type="InParanoid" id="A0A0B2ULJ5"/>
<feature type="domain" description="ESF1 RRM" evidence="6">
    <location>
        <begin position="86"/>
        <end position="128"/>
    </location>
</feature>
<organism evidence="7 8">
    <name type="scientific">Ordospora colligata OC4</name>
    <dbReference type="NCBI Taxonomy" id="1354746"/>
    <lineage>
        <taxon>Eukaryota</taxon>
        <taxon>Fungi</taxon>
        <taxon>Fungi incertae sedis</taxon>
        <taxon>Microsporidia</taxon>
        <taxon>Ordosporidae</taxon>
        <taxon>Ordospora</taxon>
    </lineage>
</organism>
<comment type="caution">
    <text evidence="7">The sequence shown here is derived from an EMBL/GenBank/DDBJ whole genome shotgun (WGS) entry which is preliminary data.</text>
</comment>
<dbReference type="GO" id="GO:0005730">
    <property type="term" value="C:nucleolus"/>
    <property type="evidence" value="ECO:0007669"/>
    <property type="project" value="UniProtKB-SubCell"/>
</dbReference>
<gene>
    <name evidence="7" type="ORF">M896_040370</name>
</gene>
<evidence type="ECO:0000256" key="2">
    <source>
        <dbReference type="ARBA" id="ARBA00009087"/>
    </source>
</evidence>
<feature type="domain" description="NUC153" evidence="5">
    <location>
        <begin position="268"/>
        <end position="291"/>
    </location>
</feature>